<dbReference type="EMBL" id="BFBY01000001">
    <property type="protein sequence ID" value="GBG04194.1"/>
    <property type="molecule type" value="Genomic_DNA"/>
</dbReference>
<sequence>MKERIYVVMHASVNKTDESNKNGIVDILFASKDLEKARAYKENLAPYEVAAVYPIDLDKSLDLAVEKPALSIDWTDLQ</sequence>
<gene>
    <name evidence="1" type="ORF">LrDSM24759_01080</name>
</gene>
<name>A0A2Z6T5Z1_9LACO</name>
<evidence type="ECO:0000313" key="2">
    <source>
        <dbReference type="Proteomes" id="UP000257317"/>
    </source>
</evidence>
<accession>A0A2Z6T5Z1</accession>
<reference evidence="2" key="1">
    <citation type="submission" date="2018-03" db="EMBL/GenBank/DDBJ databases">
        <title>New taxa in the Lactobacillus gasseri group.</title>
        <authorList>
            <person name="Tanizawa Y."/>
            <person name="Tohno M."/>
            <person name="Endo A."/>
            <person name="Arita M."/>
        </authorList>
    </citation>
    <scope>NUCLEOTIDE SEQUENCE [LARGE SCALE GENOMIC DNA]</scope>
    <source>
        <strain evidence="2">DSM 24759</strain>
    </source>
</reference>
<dbReference type="Proteomes" id="UP000257317">
    <property type="component" value="Unassembled WGS sequence"/>
</dbReference>
<dbReference type="RefSeq" id="WP_117117409.1">
    <property type="nucleotide sequence ID" value="NZ_BFBY01000001.1"/>
</dbReference>
<protein>
    <submittedName>
        <fullName evidence="1">Uncharacterized protein</fullName>
    </submittedName>
</protein>
<proteinExistence type="predicted"/>
<organism evidence="1 2">
    <name type="scientific">Lactobacillus rodentium</name>
    <dbReference type="NCBI Taxonomy" id="947835"/>
    <lineage>
        <taxon>Bacteria</taxon>
        <taxon>Bacillati</taxon>
        <taxon>Bacillota</taxon>
        <taxon>Bacilli</taxon>
        <taxon>Lactobacillales</taxon>
        <taxon>Lactobacillaceae</taxon>
        <taxon>Lactobacillus</taxon>
    </lineage>
</organism>
<evidence type="ECO:0000313" key="1">
    <source>
        <dbReference type="EMBL" id="GBG04194.1"/>
    </source>
</evidence>
<comment type="caution">
    <text evidence="1">The sequence shown here is derived from an EMBL/GenBank/DDBJ whole genome shotgun (WGS) entry which is preliminary data.</text>
</comment>
<keyword evidence="2" id="KW-1185">Reference proteome</keyword>
<dbReference type="AlphaFoldDB" id="A0A2Z6T5Z1"/>